<dbReference type="Proteomes" id="UP000318359">
    <property type="component" value="Unassembled WGS sequence"/>
</dbReference>
<protein>
    <submittedName>
        <fullName evidence="2">DUF484 family protein</fullName>
    </submittedName>
</protein>
<proteinExistence type="predicted"/>
<sequence>MSKSIDPKDVEIFLLDNPDFFVSREAILSELDFKHDAGNAASLLERQIKRLREEQNTLMNLLTSFVDEAKINEDLFIKSKNLTLAILEATNAKDITRIIENDFTKNFSVDECSLKFFNNSDITEIEEKTGLSLHKGSIHCGSFSSEKLSVLFGDTKVKSAVIAVLVYGKKIGMLQLGSYDRTRYLGDEDTTFIEYVRDVLEKRLSSLASNG</sequence>
<dbReference type="InterPro" id="IPR007435">
    <property type="entry name" value="DUF484"/>
</dbReference>
<dbReference type="Pfam" id="PF04340">
    <property type="entry name" value="DUF484"/>
    <property type="match status" value="1"/>
</dbReference>
<organism evidence="2 3">
    <name type="scientific">SAR86 cluster bacterium</name>
    <dbReference type="NCBI Taxonomy" id="2030880"/>
    <lineage>
        <taxon>Bacteria</taxon>
        <taxon>Pseudomonadati</taxon>
        <taxon>Pseudomonadota</taxon>
        <taxon>Gammaproteobacteria</taxon>
        <taxon>SAR86 cluster</taxon>
    </lineage>
</organism>
<dbReference type="EMBL" id="SHBM01000005">
    <property type="protein sequence ID" value="RZO18685.1"/>
    <property type="molecule type" value="Genomic_DNA"/>
</dbReference>
<accession>A0A520MBT5</accession>
<feature type="coiled-coil region" evidence="1">
    <location>
        <begin position="34"/>
        <end position="61"/>
    </location>
</feature>
<evidence type="ECO:0000313" key="3">
    <source>
        <dbReference type="Proteomes" id="UP000318359"/>
    </source>
</evidence>
<dbReference type="AlphaFoldDB" id="A0A520MBT5"/>
<keyword evidence="1" id="KW-0175">Coiled coil</keyword>
<evidence type="ECO:0000256" key="1">
    <source>
        <dbReference type="SAM" id="Coils"/>
    </source>
</evidence>
<dbReference type="Gene3D" id="3.30.450.40">
    <property type="match status" value="1"/>
</dbReference>
<name>A0A520MBT5_9GAMM</name>
<gene>
    <name evidence="2" type="ORF">EVB00_00780</name>
</gene>
<evidence type="ECO:0000313" key="2">
    <source>
        <dbReference type="EMBL" id="RZO18685.1"/>
    </source>
</evidence>
<reference evidence="2 3" key="1">
    <citation type="submission" date="2019-02" db="EMBL/GenBank/DDBJ databases">
        <title>Prokaryotic population dynamics and viral predation in marine succession experiment using metagenomics: the confinement effect.</title>
        <authorList>
            <person name="Haro-Moreno J.M."/>
            <person name="Rodriguez-Valera F."/>
            <person name="Lopez-Perez M."/>
        </authorList>
    </citation>
    <scope>NUCLEOTIDE SEQUENCE [LARGE SCALE GENOMIC DNA]</scope>
    <source>
        <strain evidence="2">MED-G167</strain>
    </source>
</reference>
<dbReference type="PANTHER" id="PTHR38765">
    <property type="entry name" value="DUF484 DOMAIN-CONTAINING PROTEIN"/>
    <property type="match status" value="1"/>
</dbReference>
<dbReference type="InterPro" id="IPR029016">
    <property type="entry name" value="GAF-like_dom_sf"/>
</dbReference>
<dbReference type="PANTHER" id="PTHR38765:SF1">
    <property type="entry name" value="DUF484 DOMAIN-CONTAINING PROTEIN"/>
    <property type="match status" value="1"/>
</dbReference>
<comment type="caution">
    <text evidence="2">The sequence shown here is derived from an EMBL/GenBank/DDBJ whole genome shotgun (WGS) entry which is preliminary data.</text>
</comment>